<feature type="region of interest" description="Disordered" evidence="5">
    <location>
        <begin position="1"/>
        <end position="35"/>
    </location>
</feature>
<dbReference type="GO" id="GO:0005634">
    <property type="term" value="C:nucleus"/>
    <property type="evidence" value="ECO:0007669"/>
    <property type="project" value="UniProtKB-SubCell"/>
</dbReference>
<dbReference type="CDD" id="cd12148">
    <property type="entry name" value="fungal_TF_MHR"/>
    <property type="match status" value="1"/>
</dbReference>
<dbReference type="Proteomes" id="UP000001194">
    <property type="component" value="Unassembled WGS sequence"/>
</dbReference>
<dbReference type="GO" id="GO:0006351">
    <property type="term" value="P:DNA-templated transcription"/>
    <property type="evidence" value="ECO:0007669"/>
    <property type="project" value="InterPro"/>
</dbReference>
<dbReference type="GO" id="GO:0008270">
    <property type="term" value="F:zinc ion binding"/>
    <property type="evidence" value="ECO:0007669"/>
    <property type="project" value="InterPro"/>
</dbReference>
<feature type="domain" description="Xylanolytic transcriptional activator regulatory" evidence="6">
    <location>
        <begin position="110"/>
        <end position="252"/>
    </location>
</feature>
<sequence>MNTSGQPIDFDNASTSRQAAEEAVPDQLSQQNSPKLPLPLTSHGPVLSSYDQQGLADLQNHFPNHTITSRLLAHFFAESTVPWLWDVIDKPMFDNCYYTFSMGHCAPSMDFIALLAMVCAISLQFLPETPANVSYTARNLEHTYTSKQSTLFTDYQHGRGVLKERMYDFSCSILLHNPTPVPSLERIQALILLSLFQLNEGNVSGSCNSSAAAIRLAHSLRMNRCATGLSEAEADIHQRVWWTLFNVDRFHCDVEIPNVYLTALSPRLRPDTGGSFPTEPTFHALQNHWARLVGDVWSRYLFHHASSYRYILDIECQIETFESNIPPSMRSTSISSNSMYALVQSHVLAVQPHHLRILLLRPSLLKFFSTNRQLVTEPTEAFHQCAAQICISSCKRLLAFYYTRRNDFNSCVHHWASSISKLFDVSLSLIIASLVPPRQFGLNDDLGTWISMAHSLLCWTSASSTLALSAARYVEVMQNYARLSSHSLNNASQPLDIGNWHNKATHTLAEDADSVAGLLNKRAKGQEWLSSEVDPVYEVQFPGFQAFCDGKTSILENFMERYCSS</sequence>
<dbReference type="KEGG" id="lbc:LACBIDRAFT_305742"/>
<evidence type="ECO:0000256" key="4">
    <source>
        <dbReference type="ARBA" id="ARBA00023242"/>
    </source>
</evidence>
<evidence type="ECO:0000313" key="7">
    <source>
        <dbReference type="EMBL" id="EDR14180.1"/>
    </source>
</evidence>
<dbReference type="PANTHER" id="PTHR46910:SF3">
    <property type="entry name" value="HALOTOLERANCE PROTEIN 9-RELATED"/>
    <property type="match status" value="1"/>
</dbReference>
<evidence type="ECO:0000313" key="8">
    <source>
        <dbReference type="Proteomes" id="UP000001194"/>
    </source>
</evidence>
<evidence type="ECO:0000256" key="1">
    <source>
        <dbReference type="ARBA" id="ARBA00004123"/>
    </source>
</evidence>
<evidence type="ECO:0000256" key="2">
    <source>
        <dbReference type="ARBA" id="ARBA00022723"/>
    </source>
</evidence>
<reference evidence="7 8" key="1">
    <citation type="journal article" date="2008" name="Nature">
        <title>The genome of Laccaria bicolor provides insights into mycorrhizal symbiosis.</title>
        <authorList>
            <person name="Martin F."/>
            <person name="Aerts A."/>
            <person name="Ahren D."/>
            <person name="Brun A."/>
            <person name="Danchin E.G.J."/>
            <person name="Duchaussoy F."/>
            <person name="Gibon J."/>
            <person name="Kohler A."/>
            <person name="Lindquist E."/>
            <person name="Pereda V."/>
            <person name="Salamov A."/>
            <person name="Shapiro H.J."/>
            <person name="Wuyts J."/>
            <person name="Blaudez D."/>
            <person name="Buee M."/>
            <person name="Brokstein P."/>
            <person name="Canbaeck B."/>
            <person name="Cohen D."/>
            <person name="Courty P.E."/>
            <person name="Coutinho P.M."/>
            <person name="Delaruelle C."/>
            <person name="Detter J.C."/>
            <person name="Deveau A."/>
            <person name="DiFazio S."/>
            <person name="Duplessis S."/>
            <person name="Fraissinet-Tachet L."/>
            <person name="Lucic E."/>
            <person name="Frey-Klett P."/>
            <person name="Fourrey C."/>
            <person name="Feussner I."/>
            <person name="Gay G."/>
            <person name="Grimwood J."/>
            <person name="Hoegger P.J."/>
            <person name="Jain P."/>
            <person name="Kilaru S."/>
            <person name="Labbe J."/>
            <person name="Lin Y.C."/>
            <person name="Legue V."/>
            <person name="Le Tacon F."/>
            <person name="Marmeisse R."/>
            <person name="Melayah D."/>
            <person name="Montanini B."/>
            <person name="Muratet M."/>
            <person name="Nehls U."/>
            <person name="Niculita-Hirzel H."/>
            <person name="Oudot-Le Secq M.P."/>
            <person name="Peter M."/>
            <person name="Quesneville H."/>
            <person name="Rajashekar B."/>
            <person name="Reich M."/>
            <person name="Rouhier N."/>
            <person name="Schmutz J."/>
            <person name="Yin T."/>
            <person name="Chalot M."/>
            <person name="Henrissat B."/>
            <person name="Kuees U."/>
            <person name="Lucas S."/>
            <person name="Van de Peer Y."/>
            <person name="Podila G.K."/>
            <person name="Polle A."/>
            <person name="Pukkila P.J."/>
            <person name="Richardson P.M."/>
            <person name="Rouze P."/>
            <person name="Sanders I.R."/>
            <person name="Stajich J.E."/>
            <person name="Tunlid A."/>
            <person name="Tuskan G."/>
            <person name="Grigoriev I.V."/>
        </authorList>
    </citation>
    <scope>NUCLEOTIDE SEQUENCE [LARGE SCALE GENOMIC DNA]</scope>
    <source>
        <strain evidence="8">S238N-H82 / ATCC MYA-4686</strain>
    </source>
</reference>
<feature type="compositionally biased region" description="Polar residues" evidence="5">
    <location>
        <begin position="1"/>
        <end position="18"/>
    </location>
</feature>
<proteinExistence type="predicted"/>
<evidence type="ECO:0000256" key="3">
    <source>
        <dbReference type="ARBA" id="ARBA00023125"/>
    </source>
</evidence>
<dbReference type="InterPro" id="IPR050987">
    <property type="entry name" value="AtrR-like"/>
</dbReference>
<dbReference type="HOGENOM" id="CLU_482370_0_0_1"/>
<dbReference type="GO" id="GO:0003700">
    <property type="term" value="F:DNA-binding transcription factor activity"/>
    <property type="evidence" value="ECO:0007669"/>
    <property type="project" value="InterPro"/>
</dbReference>
<name>B0CRU4_LACBS</name>
<dbReference type="EMBL" id="DS547092">
    <property type="protein sequence ID" value="EDR14180.1"/>
    <property type="molecule type" value="Genomic_DNA"/>
</dbReference>
<dbReference type="RefSeq" id="XP_001874739.1">
    <property type="nucleotide sequence ID" value="XM_001874704.1"/>
</dbReference>
<protein>
    <submittedName>
        <fullName evidence="7">Predicted protein</fullName>
    </submittedName>
</protein>
<dbReference type="Pfam" id="PF04082">
    <property type="entry name" value="Fungal_trans"/>
    <property type="match status" value="1"/>
</dbReference>
<keyword evidence="8" id="KW-1185">Reference proteome</keyword>
<dbReference type="GeneID" id="6070051"/>
<dbReference type="InParanoid" id="B0CRU4"/>
<dbReference type="PANTHER" id="PTHR46910">
    <property type="entry name" value="TRANSCRIPTION FACTOR PDR1"/>
    <property type="match status" value="1"/>
</dbReference>
<dbReference type="InterPro" id="IPR007219">
    <property type="entry name" value="XnlR_reg_dom"/>
</dbReference>
<gene>
    <name evidence="7" type="ORF">LACBIDRAFT_305742</name>
</gene>
<evidence type="ECO:0000256" key="5">
    <source>
        <dbReference type="SAM" id="MobiDB-lite"/>
    </source>
</evidence>
<dbReference type="STRING" id="486041.B0CRU4"/>
<organism evidence="8">
    <name type="scientific">Laccaria bicolor (strain S238N-H82 / ATCC MYA-4686)</name>
    <name type="common">Bicoloured deceiver</name>
    <name type="synonym">Laccaria laccata var. bicolor</name>
    <dbReference type="NCBI Taxonomy" id="486041"/>
    <lineage>
        <taxon>Eukaryota</taxon>
        <taxon>Fungi</taxon>
        <taxon>Dikarya</taxon>
        <taxon>Basidiomycota</taxon>
        <taxon>Agaricomycotina</taxon>
        <taxon>Agaricomycetes</taxon>
        <taxon>Agaricomycetidae</taxon>
        <taxon>Agaricales</taxon>
        <taxon>Agaricineae</taxon>
        <taxon>Hydnangiaceae</taxon>
        <taxon>Laccaria</taxon>
    </lineage>
</organism>
<accession>B0CRU4</accession>
<dbReference type="AlphaFoldDB" id="B0CRU4"/>
<dbReference type="OrthoDB" id="3364175at2759"/>
<keyword evidence="3" id="KW-0238">DNA-binding</keyword>
<dbReference type="GO" id="GO:0003677">
    <property type="term" value="F:DNA binding"/>
    <property type="evidence" value="ECO:0007669"/>
    <property type="project" value="UniProtKB-KW"/>
</dbReference>
<keyword evidence="2" id="KW-0479">Metal-binding</keyword>
<evidence type="ECO:0000259" key="6">
    <source>
        <dbReference type="Pfam" id="PF04082"/>
    </source>
</evidence>
<keyword evidence="4" id="KW-0539">Nucleus</keyword>
<comment type="subcellular location">
    <subcellularLocation>
        <location evidence="1">Nucleus</location>
    </subcellularLocation>
</comment>